<dbReference type="EMBL" id="VRTS01000005">
    <property type="protein sequence ID" value="TXK62371.1"/>
    <property type="molecule type" value="Genomic_DNA"/>
</dbReference>
<dbReference type="PANTHER" id="PTHR42834:SF1">
    <property type="entry name" value="ENDONUCLEASE_EXONUCLEASE_PHOSPHATASE FAMILY PROTEIN (AFU_ORTHOLOGUE AFUA_3G09210)"/>
    <property type="match status" value="1"/>
</dbReference>
<dbReference type="RefSeq" id="WP_147891789.1">
    <property type="nucleotide sequence ID" value="NZ_VRTS01000005.1"/>
</dbReference>
<dbReference type="CDD" id="cd10283">
    <property type="entry name" value="MnuA_DNase1-like"/>
    <property type="match status" value="1"/>
</dbReference>
<accession>A0A5C8KRE3</accession>
<organism evidence="3 4">
    <name type="scientific">Alkalisalibacterium limincola</name>
    <dbReference type="NCBI Taxonomy" id="2699169"/>
    <lineage>
        <taxon>Bacteria</taxon>
        <taxon>Pseudomonadati</taxon>
        <taxon>Pseudomonadota</taxon>
        <taxon>Gammaproteobacteria</taxon>
        <taxon>Lysobacterales</taxon>
        <taxon>Lysobacteraceae</taxon>
        <taxon>Alkalisalibacterium</taxon>
    </lineage>
</organism>
<sequence>MTLPPRVALAASLASTLVLALAACTAPEREARVLLIGEVQGSAETSPHLGAEVRVEGVVTATFLEGLDGFFMQSAPDEDDGDPATSNGLFVVRGLADLSHVQPGQRVQVQGEVLELGRDGETLTAIRADGLGDLGRASVVPALVQAPPTDPGDWARLEGMLVRIEAPLTVSGNGGLLRFGELVASFDGRLYQPTELHPPGPAAEEEARRNARVRLLLDDGSDAEWPGAIAYLPDPPDHSAPLRVGSMLGPVTGVVDRRRGHYRLIPTQPLEIAEQAGRPVPPRIEGGLQLAALNLENLFNGDGRGGGFPTERGAPTPELFAIQQAKLVATLQALDVDIVALSEIENDGRGDDTALAGFVDALNAAGPVRDWSHVDYGPGPGNDAIRVGLIYRSSRVRPHGAPLSSAAPVFAWGSRPPLGQAFQTSEGSSWLVISNHFKSKGGCPDAAHPQARPGDADQADGQACWNAHRVAAAEALADWIDSDPAGIGSENTIILGDLNSYGQEDPLRALQARGWQDALLAAGMERPYSYVFNGLSGRLDHALVHESRLDRVRDAAIWHANADEHAGFGYESDDSRRAWRSSDHDPLLLGIDP</sequence>
<dbReference type="InterPro" id="IPR005135">
    <property type="entry name" value="Endo/exonuclease/phosphatase"/>
</dbReference>
<dbReference type="NCBIfam" id="NF033681">
    <property type="entry name" value="ExeM_NucH_DNase"/>
    <property type="match status" value="1"/>
</dbReference>
<evidence type="ECO:0000313" key="4">
    <source>
        <dbReference type="Proteomes" id="UP000321248"/>
    </source>
</evidence>
<protein>
    <submittedName>
        <fullName evidence="3">ExeM/NucH family extracellular endonuclease</fullName>
    </submittedName>
</protein>
<dbReference type="PANTHER" id="PTHR42834">
    <property type="entry name" value="ENDONUCLEASE/EXONUCLEASE/PHOSPHATASE FAMILY PROTEIN (AFU_ORTHOLOGUE AFUA_3G09210)"/>
    <property type="match status" value="1"/>
</dbReference>
<gene>
    <name evidence="3" type="ORF">FU658_09095</name>
</gene>
<comment type="caution">
    <text evidence="3">The sequence shown here is derived from an EMBL/GenBank/DDBJ whole genome shotgun (WGS) entry which is preliminary data.</text>
</comment>
<keyword evidence="4" id="KW-1185">Reference proteome</keyword>
<dbReference type="CDD" id="cd04486">
    <property type="entry name" value="YhcR_OBF_like"/>
    <property type="match status" value="1"/>
</dbReference>
<feature type="signal peptide" evidence="1">
    <location>
        <begin position="1"/>
        <end position="22"/>
    </location>
</feature>
<dbReference type="InterPro" id="IPR047971">
    <property type="entry name" value="ExeM-like"/>
</dbReference>
<keyword evidence="3" id="KW-0540">Nuclease</keyword>
<feature type="chain" id="PRO_5022757825" evidence="1">
    <location>
        <begin position="23"/>
        <end position="593"/>
    </location>
</feature>
<evidence type="ECO:0000259" key="2">
    <source>
        <dbReference type="Pfam" id="PF03372"/>
    </source>
</evidence>
<dbReference type="OrthoDB" id="9800417at2"/>
<keyword evidence="3" id="KW-0255">Endonuclease</keyword>
<dbReference type="AlphaFoldDB" id="A0A5C8KRE3"/>
<dbReference type="SUPFAM" id="SSF56219">
    <property type="entry name" value="DNase I-like"/>
    <property type="match status" value="1"/>
</dbReference>
<dbReference type="Pfam" id="PF03372">
    <property type="entry name" value="Exo_endo_phos"/>
    <property type="match status" value="1"/>
</dbReference>
<proteinExistence type="predicted"/>
<dbReference type="Gene3D" id="3.60.10.10">
    <property type="entry name" value="Endonuclease/exonuclease/phosphatase"/>
    <property type="match status" value="1"/>
</dbReference>
<dbReference type="PROSITE" id="PS51257">
    <property type="entry name" value="PROKAR_LIPOPROTEIN"/>
    <property type="match status" value="1"/>
</dbReference>
<reference evidence="3 4" key="1">
    <citation type="submission" date="2019-08" db="EMBL/GenBank/DDBJ databases">
        <authorList>
            <person name="Karlyshev A.V."/>
        </authorList>
    </citation>
    <scope>NUCLEOTIDE SEQUENCE [LARGE SCALE GENOMIC DNA]</scope>
    <source>
        <strain evidence="3 4">Alg18-2.2</strain>
    </source>
</reference>
<dbReference type="Proteomes" id="UP000321248">
    <property type="component" value="Unassembled WGS sequence"/>
</dbReference>
<evidence type="ECO:0000256" key="1">
    <source>
        <dbReference type="SAM" id="SignalP"/>
    </source>
</evidence>
<evidence type="ECO:0000313" key="3">
    <source>
        <dbReference type="EMBL" id="TXK62371.1"/>
    </source>
</evidence>
<keyword evidence="3" id="KW-0378">Hydrolase</keyword>
<dbReference type="GO" id="GO:0004519">
    <property type="term" value="F:endonuclease activity"/>
    <property type="evidence" value="ECO:0007669"/>
    <property type="project" value="UniProtKB-KW"/>
</dbReference>
<name>A0A5C8KRE3_9GAMM</name>
<keyword evidence="1" id="KW-0732">Signal</keyword>
<feature type="domain" description="Endonuclease/exonuclease/phosphatase" evidence="2">
    <location>
        <begin position="318"/>
        <end position="584"/>
    </location>
</feature>
<dbReference type="InterPro" id="IPR036691">
    <property type="entry name" value="Endo/exonu/phosph_ase_sf"/>
</dbReference>